<gene>
    <name evidence="3" type="ORF">ACAT0790_LOCUS47750</name>
</gene>
<evidence type="ECO:0000313" key="3">
    <source>
        <dbReference type="EMBL" id="CAD9170981.1"/>
    </source>
</evidence>
<evidence type="ECO:0000256" key="2">
    <source>
        <dbReference type="SAM" id="SignalP"/>
    </source>
</evidence>
<feature type="chain" id="PRO_5030756153" evidence="2">
    <location>
        <begin position="35"/>
        <end position="349"/>
    </location>
</feature>
<keyword evidence="2" id="KW-0732">Signal</keyword>
<evidence type="ECO:0000256" key="1">
    <source>
        <dbReference type="SAM" id="MobiDB-lite"/>
    </source>
</evidence>
<feature type="region of interest" description="Disordered" evidence="1">
    <location>
        <begin position="305"/>
        <end position="349"/>
    </location>
</feature>
<organism evidence="3">
    <name type="scientific">Alexandrium catenella</name>
    <name type="common">Red tide dinoflagellate</name>
    <name type="synonym">Gonyaulax catenella</name>
    <dbReference type="NCBI Taxonomy" id="2925"/>
    <lineage>
        <taxon>Eukaryota</taxon>
        <taxon>Sar</taxon>
        <taxon>Alveolata</taxon>
        <taxon>Dinophyceae</taxon>
        <taxon>Gonyaulacales</taxon>
        <taxon>Pyrocystaceae</taxon>
        <taxon>Alexandrium</taxon>
    </lineage>
</organism>
<feature type="signal peptide" evidence="2">
    <location>
        <begin position="1"/>
        <end position="34"/>
    </location>
</feature>
<protein>
    <submittedName>
        <fullName evidence="3">Uncharacterized protein</fullName>
    </submittedName>
</protein>
<proteinExistence type="predicted"/>
<name>A0A7S1RPH8_ALECA</name>
<dbReference type="AlphaFoldDB" id="A0A7S1RPH8"/>
<dbReference type="EMBL" id="HBGE01079946">
    <property type="protein sequence ID" value="CAD9170981.1"/>
    <property type="molecule type" value="Transcribed_RNA"/>
</dbReference>
<accession>A0A7S1RPH8</accession>
<sequence>MPLWGSAAATLLRRAKCTLLVWALLRLGLVPAGAQELGSASSATAGCGSAPSRSGLLAVGFPLQREDTEVIQGIQARAVPLARALSAYFGYEALHITGVSTSAFGSASPADPAFSQLFLIRFLACGAAPAAGAEGLSSDEGRLRLLLERQLNTGGEGRWSVEDVSLDWSEVGTPSARAATDGGPHFATLSVSAVIAAVLGVAAVRCAVYRRKGPSAGSLPGGKGAADIESGAAEPVGERAADVGSSAAEPGCKGATDMESGAAWSPQATPGAAAIEEVTLVVADVGTCRDPGAVEVPGPVQAAELAVEPHPDETSTAASEADRRVAPEAAPTPVDVASDASEPADLYSL</sequence>
<reference evidence="3" key="1">
    <citation type="submission" date="2021-01" db="EMBL/GenBank/DDBJ databases">
        <authorList>
            <person name="Corre E."/>
            <person name="Pelletier E."/>
            <person name="Niang G."/>
            <person name="Scheremetjew M."/>
            <person name="Finn R."/>
            <person name="Kale V."/>
            <person name="Holt S."/>
            <person name="Cochrane G."/>
            <person name="Meng A."/>
            <person name="Brown T."/>
            <person name="Cohen L."/>
        </authorList>
    </citation>
    <scope>NUCLEOTIDE SEQUENCE</scope>
    <source>
        <strain evidence="3">OF101</strain>
    </source>
</reference>